<proteinExistence type="predicted"/>
<reference evidence="1" key="1">
    <citation type="submission" date="2024-06" db="UniProtKB">
        <authorList>
            <consortium name="RefSeq"/>
        </authorList>
    </citation>
    <scope>NUCLEOTIDE SEQUENCE [LARGE SCALE GENOMIC DNA]</scope>
    <source>
        <strain evidence="1">MV2-25</strain>
    </source>
</reference>
<dbReference type="RefSeq" id="XP_003736798.3">
    <property type="nucleotide sequence ID" value="XM_003736750.3"/>
</dbReference>
<dbReference type="KEGG" id="dpo:13036393"/>
<protein>
    <submittedName>
        <fullName evidence="2">Uncharacterized protein</fullName>
    </submittedName>
</protein>
<dbReference type="Bgee" id="FBgn0247663">
    <property type="expression patterns" value="Expressed in male reproductive system"/>
</dbReference>
<organism evidence="1 2">
    <name type="scientific">Drosophila pseudoobscura pseudoobscura</name>
    <name type="common">Fruit fly</name>
    <dbReference type="NCBI Taxonomy" id="46245"/>
    <lineage>
        <taxon>Eukaryota</taxon>
        <taxon>Metazoa</taxon>
        <taxon>Ecdysozoa</taxon>
        <taxon>Arthropoda</taxon>
        <taxon>Hexapoda</taxon>
        <taxon>Insecta</taxon>
        <taxon>Pterygota</taxon>
        <taxon>Neoptera</taxon>
        <taxon>Endopterygota</taxon>
        <taxon>Diptera</taxon>
        <taxon>Brachycera</taxon>
        <taxon>Muscomorpha</taxon>
        <taxon>Ephydroidea</taxon>
        <taxon>Drosophilidae</taxon>
        <taxon>Drosophila</taxon>
        <taxon>Sophophora</taxon>
    </lineage>
</organism>
<name>A0A6I8V619_DROPS</name>
<accession>A0A6I8V619</accession>
<dbReference type="InParanoid" id="A0A6I8V619"/>
<dbReference type="SMART" id="SM00697">
    <property type="entry name" value="DM8"/>
    <property type="match status" value="1"/>
</dbReference>
<dbReference type="AlphaFoldDB" id="A0A6I8V619"/>
<reference evidence="2" key="2">
    <citation type="submission" date="2025-08" db="UniProtKB">
        <authorList>
            <consortium name="RefSeq"/>
        </authorList>
    </citation>
    <scope>IDENTIFICATION</scope>
    <source>
        <strain evidence="2">MV-25-SWS-2005</strain>
        <tissue evidence="2">Whole body</tissue>
    </source>
</reference>
<dbReference type="Pfam" id="PF06477">
    <property type="entry name" value="DUF1091"/>
    <property type="match status" value="1"/>
</dbReference>
<evidence type="ECO:0000313" key="2">
    <source>
        <dbReference type="RefSeq" id="XP_003736798.3"/>
    </source>
</evidence>
<evidence type="ECO:0000313" key="1">
    <source>
        <dbReference type="Proteomes" id="UP000001819"/>
    </source>
</evidence>
<dbReference type="PANTHER" id="PTHR20898">
    <property type="entry name" value="DAEDALUS ON 3-RELATED-RELATED"/>
    <property type="match status" value="1"/>
</dbReference>
<dbReference type="InterPro" id="IPR010512">
    <property type="entry name" value="DUF1091"/>
</dbReference>
<dbReference type="Proteomes" id="UP000001819">
    <property type="component" value="Chromosome 2"/>
</dbReference>
<gene>
    <name evidence="2" type="primary">LOC13036393</name>
</gene>
<sequence>MRFQLIICAVFGLFLAFRITINDAVIFKFTNAVCESYNQSWFVFHNCRLKAVSRSKVFFNMNGTILHPANDIKIHMRIFKKANGYKPWLFDVTCDACLHLRKRNTPFLSIVYGLFKPYTNINHTCPYVGPQIITDFYLRPELLRLPFPTGDYMLSMQWIFDKKLQFDTNISFTYVEDLIKSK</sequence>
<keyword evidence="1" id="KW-1185">Reference proteome</keyword>
<dbReference type="PANTHER" id="PTHR20898:SF0">
    <property type="entry name" value="DAEDALUS ON 3-RELATED"/>
    <property type="match status" value="1"/>
</dbReference>